<evidence type="ECO:0000313" key="14">
    <source>
        <dbReference type="EMBL" id="OBX64739.1"/>
    </source>
</evidence>
<name>A0A1B8Q4Z6_MORLA</name>
<dbReference type="PROSITE" id="PS51192">
    <property type="entry name" value="HELICASE_ATP_BIND_1"/>
    <property type="match status" value="1"/>
</dbReference>
<dbReference type="GO" id="GO:0003677">
    <property type="term" value="F:DNA binding"/>
    <property type="evidence" value="ECO:0007669"/>
    <property type="project" value="UniProtKB-KW"/>
</dbReference>
<evidence type="ECO:0000256" key="2">
    <source>
        <dbReference type="ARBA" id="ARBA00022741"/>
    </source>
</evidence>
<protein>
    <recommendedName>
        <fullName evidence="9">DNA 3'-5' helicase</fullName>
        <ecNumber evidence="9">5.6.2.4</ecNumber>
    </recommendedName>
</protein>
<feature type="domain" description="UvrD-like helicase ATP-binding" evidence="13">
    <location>
        <begin position="1038"/>
        <end position="1357"/>
    </location>
</feature>
<evidence type="ECO:0000256" key="6">
    <source>
        <dbReference type="ARBA" id="ARBA00023125"/>
    </source>
</evidence>
<dbReference type="InterPro" id="IPR014016">
    <property type="entry name" value="UvrD-like_ATP-bd"/>
</dbReference>
<dbReference type="OrthoDB" id="9760034at2"/>
<dbReference type="PROSITE" id="PS51198">
    <property type="entry name" value="UVRD_HELICASE_ATP_BIND"/>
    <property type="match status" value="1"/>
</dbReference>
<feature type="domain" description="Helicase C-terminal" evidence="12">
    <location>
        <begin position="478"/>
        <end position="626"/>
    </location>
</feature>
<keyword evidence="6" id="KW-0238">DNA-binding</keyword>
<dbReference type="EC" id="5.6.2.4" evidence="9"/>
<dbReference type="Pfam" id="PF00271">
    <property type="entry name" value="Helicase_C"/>
    <property type="match status" value="1"/>
</dbReference>
<dbReference type="RefSeq" id="WP_065255197.1">
    <property type="nucleotide sequence ID" value="NZ_JARDJM010000006.1"/>
</dbReference>
<dbReference type="PROSITE" id="PS51194">
    <property type="entry name" value="HELICASE_CTER"/>
    <property type="match status" value="1"/>
</dbReference>
<dbReference type="GO" id="GO:0016787">
    <property type="term" value="F:hydrolase activity"/>
    <property type="evidence" value="ECO:0007669"/>
    <property type="project" value="UniProtKB-UniRule"/>
</dbReference>
<evidence type="ECO:0000256" key="1">
    <source>
        <dbReference type="ARBA" id="ARBA00005446"/>
    </source>
</evidence>
<dbReference type="InterPro" id="IPR004589">
    <property type="entry name" value="DNA_helicase_ATP-dep_RecQ"/>
</dbReference>
<dbReference type="InterPro" id="IPR012337">
    <property type="entry name" value="RNaseH-like_sf"/>
</dbReference>
<dbReference type="InterPro" id="IPR002464">
    <property type="entry name" value="DNA/RNA_helicase_DEAH_CS"/>
</dbReference>
<accession>A0A1B8Q4Z6</accession>
<evidence type="ECO:0000256" key="7">
    <source>
        <dbReference type="ARBA" id="ARBA00023235"/>
    </source>
</evidence>
<dbReference type="SMART" id="SM00490">
    <property type="entry name" value="HELICc"/>
    <property type="match status" value="1"/>
</dbReference>
<keyword evidence="4 10" id="KW-0347">Helicase</keyword>
<organism evidence="14 15">
    <name type="scientific">Moraxella lacunata</name>
    <dbReference type="NCBI Taxonomy" id="477"/>
    <lineage>
        <taxon>Bacteria</taxon>
        <taxon>Pseudomonadati</taxon>
        <taxon>Pseudomonadota</taxon>
        <taxon>Gammaproteobacteria</taxon>
        <taxon>Moraxellales</taxon>
        <taxon>Moraxellaceae</taxon>
        <taxon>Moraxella</taxon>
    </lineage>
</organism>
<keyword evidence="2 10" id="KW-0547">Nucleotide-binding</keyword>
<dbReference type="InterPro" id="IPR014017">
    <property type="entry name" value="DNA_helicase_UvrD-like_C"/>
</dbReference>
<evidence type="ECO:0000256" key="3">
    <source>
        <dbReference type="ARBA" id="ARBA00022801"/>
    </source>
</evidence>
<evidence type="ECO:0000259" key="12">
    <source>
        <dbReference type="PROSITE" id="PS51194"/>
    </source>
</evidence>
<evidence type="ECO:0000256" key="5">
    <source>
        <dbReference type="ARBA" id="ARBA00022840"/>
    </source>
</evidence>
<dbReference type="PANTHER" id="PTHR13710:SF105">
    <property type="entry name" value="ATP-DEPENDENT DNA HELICASE Q1"/>
    <property type="match status" value="1"/>
</dbReference>
<keyword evidence="7" id="KW-0413">Isomerase</keyword>
<dbReference type="GO" id="GO:0005694">
    <property type="term" value="C:chromosome"/>
    <property type="evidence" value="ECO:0007669"/>
    <property type="project" value="TreeGrafter"/>
</dbReference>
<dbReference type="NCBIfam" id="TIGR00614">
    <property type="entry name" value="recQ_fam"/>
    <property type="match status" value="1"/>
</dbReference>
<dbReference type="Pfam" id="PF13245">
    <property type="entry name" value="AAA_19"/>
    <property type="match status" value="1"/>
</dbReference>
<dbReference type="InterPro" id="IPR027417">
    <property type="entry name" value="P-loop_NTPase"/>
</dbReference>
<dbReference type="Pfam" id="PF13361">
    <property type="entry name" value="UvrD_C"/>
    <property type="match status" value="2"/>
</dbReference>
<keyword evidence="5 10" id="KW-0067">ATP-binding</keyword>
<reference evidence="14 15" key="1">
    <citation type="submission" date="2016-06" db="EMBL/GenBank/DDBJ databases">
        <title>Draft genome of Moraxella lacunata CCUG 57757A.</title>
        <authorList>
            <person name="Salva-Serra F."/>
            <person name="Engstrom-Jakobsson H."/>
            <person name="Thorell K."/>
            <person name="Gonzales-Siles L."/>
            <person name="Karlsson R."/>
            <person name="Boulund F."/>
            <person name="Engstrand L."/>
            <person name="Kristiansson E."/>
            <person name="Moore E."/>
        </authorList>
    </citation>
    <scope>NUCLEOTIDE SEQUENCE [LARGE SCALE GENOMIC DNA]</scope>
    <source>
        <strain evidence="14 15">CCUG 57757A</strain>
    </source>
</reference>
<feature type="binding site" evidence="10">
    <location>
        <begin position="1059"/>
        <end position="1066"/>
    </location>
    <ligand>
        <name>ATP</name>
        <dbReference type="ChEBI" id="CHEBI:30616"/>
    </ligand>
</feature>
<dbReference type="Pfam" id="PF00270">
    <property type="entry name" value="DEAD"/>
    <property type="match status" value="1"/>
</dbReference>
<evidence type="ECO:0000259" key="11">
    <source>
        <dbReference type="PROSITE" id="PS51192"/>
    </source>
</evidence>
<dbReference type="GO" id="GO:0043138">
    <property type="term" value="F:3'-5' DNA helicase activity"/>
    <property type="evidence" value="ECO:0007669"/>
    <property type="project" value="UniProtKB-EC"/>
</dbReference>
<dbReference type="InterPro" id="IPR014001">
    <property type="entry name" value="Helicase_ATP-bd"/>
</dbReference>
<sequence>MTDIAFIDLEIDSKNRIVDIGAIYDKHDFHQNRPSELIQLIKPTKYLCGHNFLAHDFGYLKSDLTAIGKTDKHIIDTLLLSPLLFPARPYHALNKDYKAQFEDSNNPLNDCKITQELLDELAHAFGKLPIDVGRIFYRLLHQKAGFGAFFEWIKFEDIHEELSTLIGTTFGSKICQNAPLDTLISQHPVELAYALSLIHAQSRYSITPVWLQHQYPKIEMILIELCATPCQGCAYCQHELDAVKGLNRYFDYPTFRSYDGKPLQQQTAECAIAGGSLLAVFPTGGGKSVTFQVPALIAGERAKALTVVISPLQSLMKDQVDNLEQKGISEAVTINGLLNPIERQKAVERVQDGAANLLYISPESLRSRTIEKLLLGRNIARFVIDEAHCFSAWGQDFRVDYLYIGEFIRTLWHKKQLDTPIPVSCFTATAKIQVIEDICAYFKKELGLTLTRFIAPVARKNLHYQVIAKPNEDEKYQALRSLIETHNCPTIVYVSRTKRTISLSEHLQKDGFSALAYHGKMNADDKIHNQNAFKADEAQIMVATSAFGMGVDKPNVGLVVHYDISDSLENYVQEAGRAGRDEKILADCYVLFNASDDLDKHFTLLNQTKISVNEIKQIWRAIKEMCGTRPQICESALQIARQAGWNDLHPDDIETRVKTAISALEDAGYIKRGQNMPRVFATSILSKNAMEAIDKINASTLIHPDEKMHAVRIVKKLFSHKRQQMTDEDGESRVDYLADVLGLETGRVVRIITWLRQESILADQQDLQAFIGKNTRTGDNIAKLNRFINTEKAMLDAFGEYEPNWSFKEFTQNVQQYLTDATPKNIKTLINFWKIKNWLGRDDDSHGDMGLVLKYDTDTLKELLTRKAELADFVVRYVSDLAKNSGKASHGDWLEVHFSVGELKNAFDGGLFGSVSLDDIEDVLFYLVKMDVLKIEGGFLVLHQRLFISRLEKDGRKQYTLDDYKKLANYYDTRKEQIHIVGKYANLMLADEKGAMGFVNDYFGLDYQEFLQKYFDKDERSALKRNITASRFEKWFGNLSPQQLRIIQDDKSRVIVVFASPGSGKTRVLVHKLASLYQLEDVKHEGLLMLTFSRSAVHEFKARLFEIMGNSASYIEIKTFHAYCFDLLGRVGDLQNAQNVVRDATVKIKNGEVEPNRIAKTVLVIDEAQDMNEEQFELVRTLIIQNEDMRVIVVGDDDQTIYEFSGASPKYMHRFLRDFGATSYDLVDNYRSAVRIVEFCNGFAKHITERLKTQEVKAVSTDVGRVSVVDFTGDVSAYLLAQVREAYDSKRSVAVLTQTNEEAIWLAGQLGRADIPHKLIQSNQGFAVRDLLEVRVFEYYLALTPEQVVIDDDVWQTARQQADEYLATSRHLPLLHNIIRSFETAQPERKYVSDWRMFIHESHLEDFYHAENGVVMLSTIHKAKGREFDHVFVLIDKNARKDKNTQNDELDDTKKREFYVAFSRAKSDLVVLSNQQKLLELLPKHNVYWQNYQGNSSNERELALYLNHKDVYLDKFYEYATHIRPLRAGTTLQVFTQKFTWGCCDEQGNRIVVFSNSFKERLQGYLHRGYQITGASVNFVVLWQKADSDNETRIVLPIVHLKRQDMGG</sequence>
<evidence type="ECO:0000256" key="10">
    <source>
        <dbReference type="PROSITE-ProRule" id="PRU00560"/>
    </source>
</evidence>
<dbReference type="InterPro" id="IPR011545">
    <property type="entry name" value="DEAD/DEAH_box_helicase_dom"/>
</dbReference>
<proteinExistence type="inferred from homology"/>
<dbReference type="GO" id="GO:0006310">
    <property type="term" value="P:DNA recombination"/>
    <property type="evidence" value="ECO:0007669"/>
    <property type="project" value="InterPro"/>
</dbReference>
<dbReference type="Proteomes" id="UP000092607">
    <property type="component" value="Unassembled WGS sequence"/>
</dbReference>
<dbReference type="GO" id="GO:0005737">
    <property type="term" value="C:cytoplasm"/>
    <property type="evidence" value="ECO:0007669"/>
    <property type="project" value="TreeGrafter"/>
</dbReference>
<dbReference type="GO" id="GO:0005524">
    <property type="term" value="F:ATP binding"/>
    <property type="evidence" value="ECO:0007669"/>
    <property type="project" value="UniProtKB-UniRule"/>
</dbReference>
<comment type="catalytic activity">
    <reaction evidence="8">
        <text>Couples ATP hydrolysis with the unwinding of duplex DNA by translocating in the 3'-5' direction.</text>
        <dbReference type="EC" id="5.6.2.4"/>
    </reaction>
</comment>
<dbReference type="GO" id="GO:0006281">
    <property type="term" value="P:DNA repair"/>
    <property type="evidence" value="ECO:0007669"/>
    <property type="project" value="TreeGrafter"/>
</dbReference>
<dbReference type="InterPro" id="IPR036397">
    <property type="entry name" value="RNaseH_sf"/>
</dbReference>
<dbReference type="GO" id="GO:0009378">
    <property type="term" value="F:four-way junction helicase activity"/>
    <property type="evidence" value="ECO:0007669"/>
    <property type="project" value="TreeGrafter"/>
</dbReference>
<dbReference type="PROSITE" id="PS00690">
    <property type="entry name" value="DEAH_ATP_HELICASE"/>
    <property type="match status" value="1"/>
</dbReference>
<comment type="similarity">
    <text evidence="1">Belongs to the helicase family. RecQ subfamily.</text>
</comment>
<dbReference type="EMBL" id="LZMS01000040">
    <property type="protein sequence ID" value="OBX64739.1"/>
    <property type="molecule type" value="Genomic_DNA"/>
</dbReference>
<dbReference type="SUPFAM" id="SSF52540">
    <property type="entry name" value="P-loop containing nucleoside triphosphate hydrolases"/>
    <property type="match status" value="2"/>
</dbReference>
<dbReference type="SUPFAM" id="SSF53098">
    <property type="entry name" value="Ribonuclease H-like"/>
    <property type="match status" value="1"/>
</dbReference>
<evidence type="ECO:0000256" key="9">
    <source>
        <dbReference type="ARBA" id="ARBA00034808"/>
    </source>
</evidence>
<dbReference type="Gene3D" id="3.30.420.10">
    <property type="entry name" value="Ribonuclease H-like superfamily/Ribonuclease H"/>
    <property type="match status" value="1"/>
</dbReference>
<keyword evidence="3 10" id="KW-0378">Hydrolase</keyword>
<dbReference type="PANTHER" id="PTHR13710">
    <property type="entry name" value="DNA HELICASE RECQ FAMILY MEMBER"/>
    <property type="match status" value="1"/>
</dbReference>
<evidence type="ECO:0000259" key="13">
    <source>
        <dbReference type="PROSITE" id="PS51198"/>
    </source>
</evidence>
<gene>
    <name evidence="14" type="ORF">A9309_04335</name>
</gene>
<dbReference type="CDD" id="cd17920">
    <property type="entry name" value="DEXHc_RecQ"/>
    <property type="match status" value="1"/>
</dbReference>
<evidence type="ECO:0000256" key="8">
    <source>
        <dbReference type="ARBA" id="ARBA00034617"/>
    </source>
</evidence>
<dbReference type="CDD" id="cd17932">
    <property type="entry name" value="DEXQc_UvrD"/>
    <property type="match status" value="1"/>
</dbReference>
<evidence type="ECO:0000313" key="15">
    <source>
        <dbReference type="Proteomes" id="UP000092607"/>
    </source>
</evidence>
<dbReference type="Gene3D" id="3.40.50.300">
    <property type="entry name" value="P-loop containing nucleotide triphosphate hydrolases"/>
    <property type="match status" value="5"/>
</dbReference>
<dbReference type="InterPro" id="IPR001650">
    <property type="entry name" value="Helicase_C-like"/>
</dbReference>
<dbReference type="SMART" id="SM00487">
    <property type="entry name" value="DEXDc"/>
    <property type="match status" value="1"/>
</dbReference>
<comment type="caution">
    <text evidence="14">The sequence shown here is derived from an EMBL/GenBank/DDBJ whole genome shotgun (WGS) entry which is preliminary data.</text>
</comment>
<evidence type="ECO:0000256" key="4">
    <source>
        <dbReference type="ARBA" id="ARBA00022806"/>
    </source>
</evidence>
<feature type="domain" description="Helicase ATP-binding" evidence="11">
    <location>
        <begin position="268"/>
        <end position="448"/>
    </location>
</feature>